<organism evidence="1 2">
    <name type="scientific">Edaphochlamys debaryana</name>
    <dbReference type="NCBI Taxonomy" id="47281"/>
    <lineage>
        <taxon>Eukaryota</taxon>
        <taxon>Viridiplantae</taxon>
        <taxon>Chlorophyta</taxon>
        <taxon>core chlorophytes</taxon>
        <taxon>Chlorophyceae</taxon>
        <taxon>CS clade</taxon>
        <taxon>Chlamydomonadales</taxon>
        <taxon>Chlamydomonadales incertae sedis</taxon>
        <taxon>Edaphochlamys</taxon>
    </lineage>
</organism>
<dbReference type="EMBL" id="JAEHOE010000060">
    <property type="protein sequence ID" value="KAG2490614.1"/>
    <property type="molecule type" value="Genomic_DNA"/>
</dbReference>
<protein>
    <submittedName>
        <fullName evidence="1">Uncharacterized protein</fullName>
    </submittedName>
</protein>
<accession>A0A836BWY5</accession>
<comment type="caution">
    <text evidence="1">The sequence shown here is derived from an EMBL/GenBank/DDBJ whole genome shotgun (WGS) entry which is preliminary data.</text>
</comment>
<dbReference type="AlphaFoldDB" id="A0A836BWY5"/>
<sequence>MCTSAWYSRTARPCGRADAGVAYEWSITKEALAGSSEEEWLHGTFSCGTARVVAKGFDWRPLLIWPRGKEAAGVYLCCDVPPVLLKPDARSLLGVVCPGPAQLVVWAPKDGGTQEAVFNGTYGSSFVPISRGVGETHALPLAAASAAGSNPVDRWARYLRDGKISGILTWQ</sequence>
<evidence type="ECO:0000313" key="2">
    <source>
        <dbReference type="Proteomes" id="UP000612055"/>
    </source>
</evidence>
<gene>
    <name evidence="1" type="ORF">HYH03_011006</name>
</gene>
<proteinExistence type="predicted"/>
<reference evidence="1" key="1">
    <citation type="journal article" date="2020" name="bioRxiv">
        <title>Comparative genomics of Chlamydomonas.</title>
        <authorList>
            <person name="Craig R.J."/>
            <person name="Hasan A.R."/>
            <person name="Ness R.W."/>
            <person name="Keightley P.D."/>
        </authorList>
    </citation>
    <scope>NUCLEOTIDE SEQUENCE</scope>
    <source>
        <strain evidence="1">CCAP 11/70</strain>
    </source>
</reference>
<evidence type="ECO:0000313" key="1">
    <source>
        <dbReference type="EMBL" id="KAG2490614.1"/>
    </source>
</evidence>
<name>A0A836BWY5_9CHLO</name>
<keyword evidence="2" id="KW-1185">Reference proteome</keyword>
<dbReference type="Proteomes" id="UP000612055">
    <property type="component" value="Unassembled WGS sequence"/>
</dbReference>